<proteinExistence type="predicted"/>
<feature type="compositionally biased region" description="Polar residues" evidence="2">
    <location>
        <begin position="212"/>
        <end position="235"/>
    </location>
</feature>
<keyword evidence="1" id="KW-0175">Coiled coil</keyword>
<evidence type="ECO:0000313" key="3">
    <source>
        <dbReference type="EMBL" id="KDO29080.1"/>
    </source>
</evidence>
<dbReference type="AlphaFoldDB" id="A0A067CIR8"/>
<evidence type="ECO:0000256" key="1">
    <source>
        <dbReference type="SAM" id="Coils"/>
    </source>
</evidence>
<dbReference type="EMBL" id="KK583208">
    <property type="protein sequence ID" value="KDO29080.1"/>
    <property type="molecule type" value="Genomic_DNA"/>
</dbReference>
<dbReference type="Proteomes" id="UP000030745">
    <property type="component" value="Unassembled WGS sequence"/>
</dbReference>
<protein>
    <submittedName>
        <fullName evidence="3">Uncharacterized protein</fullName>
    </submittedName>
</protein>
<evidence type="ECO:0000313" key="4">
    <source>
        <dbReference type="Proteomes" id="UP000030745"/>
    </source>
</evidence>
<dbReference type="OMA" id="RLELTFM"/>
<dbReference type="VEuPathDB" id="FungiDB:SPRG_06135"/>
<sequence length="474" mass="51878">MEDDDCYGFGSYDDVFSAPTGAPGQEAAPEEITSALTPRSRKLVDVTSPVSAAAIGTYLMDAGFFVAGSAIATPRFHGHHIGLKIKRNGKLVAFSFPDAGDVVAASVVEAGAAVSVLGELLLDDNILLWKPAHYADAKASASGHMYGSDRYSLQLPRKHVRGAQSARVQNVMSALVVTIETFDIAFEFTFMPGPYHKPSKCNELLELLTPTASSPKVPLSTPSKKASPLLSQTPPMRTPMRRLSSARSPVPMRSSPHRLSREAVDERNALVRAYLALPRGSAEALDAAVTIQDKYGYPIGPVVGASFLDDKDYRRDTVARLAETVERMKRVWKAEEALLEQQTHVRSSRSGDHDITYLDTNTSHFITPKEYEVRYKQQLQVSTPVVLTSSLAVHHPSSFDTSASCIVDAQFFERDTPLLTLPETVPSAKRDEAAAKMREYEAQIDRATNELYQAIAKLTHQHYTTVQSIEQLGS</sequence>
<evidence type="ECO:0000256" key="2">
    <source>
        <dbReference type="SAM" id="MobiDB-lite"/>
    </source>
</evidence>
<feature type="region of interest" description="Disordered" evidence="2">
    <location>
        <begin position="212"/>
        <end position="261"/>
    </location>
</feature>
<dbReference type="GeneID" id="24128498"/>
<keyword evidence="4" id="KW-1185">Reference proteome</keyword>
<feature type="coiled-coil region" evidence="1">
    <location>
        <begin position="430"/>
        <end position="457"/>
    </location>
</feature>
<accession>A0A067CIR8</accession>
<name>A0A067CIR8_SAPPC</name>
<gene>
    <name evidence="3" type="ORF">SPRG_06135</name>
</gene>
<organism evidence="3 4">
    <name type="scientific">Saprolegnia parasitica (strain CBS 223.65)</name>
    <dbReference type="NCBI Taxonomy" id="695850"/>
    <lineage>
        <taxon>Eukaryota</taxon>
        <taxon>Sar</taxon>
        <taxon>Stramenopiles</taxon>
        <taxon>Oomycota</taxon>
        <taxon>Saprolegniomycetes</taxon>
        <taxon>Saprolegniales</taxon>
        <taxon>Saprolegniaceae</taxon>
        <taxon>Saprolegnia</taxon>
    </lineage>
</organism>
<dbReference type="KEGG" id="spar:SPRG_06135"/>
<reference evidence="3 4" key="1">
    <citation type="journal article" date="2013" name="PLoS Genet.">
        <title>Distinctive expansion of potential virulence genes in the genome of the oomycete fish pathogen Saprolegnia parasitica.</title>
        <authorList>
            <person name="Jiang R.H."/>
            <person name="de Bruijn I."/>
            <person name="Haas B.J."/>
            <person name="Belmonte R."/>
            <person name="Lobach L."/>
            <person name="Christie J."/>
            <person name="van den Ackerveken G."/>
            <person name="Bottin A."/>
            <person name="Bulone V."/>
            <person name="Diaz-Moreno S.M."/>
            <person name="Dumas B."/>
            <person name="Fan L."/>
            <person name="Gaulin E."/>
            <person name="Govers F."/>
            <person name="Grenville-Briggs L.J."/>
            <person name="Horner N.R."/>
            <person name="Levin J.Z."/>
            <person name="Mammella M."/>
            <person name="Meijer H.J."/>
            <person name="Morris P."/>
            <person name="Nusbaum C."/>
            <person name="Oome S."/>
            <person name="Phillips A.J."/>
            <person name="van Rooyen D."/>
            <person name="Rzeszutek E."/>
            <person name="Saraiva M."/>
            <person name="Secombes C.J."/>
            <person name="Seidl M.F."/>
            <person name="Snel B."/>
            <person name="Stassen J.H."/>
            <person name="Sykes S."/>
            <person name="Tripathy S."/>
            <person name="van den Berg H."/>
            <person name="Vega-Arreguin J.C."/>
            <person name="Wawra S."/>
            <person name="Young S.K."/>
            <person name="Zeng Q."/>
            <person name="Dieguez-Uribeondo J."/>
            <person name="Russ C."/>
            <person name="Tyler B.M."/>
            <person name="van West P."/>
        </authorList>
    </citation>
    <scope>NUCLEOTIDE SEQUENCE [LARGE SCALE GENOMIC DNA]</scope>
    <source>
        <strain evidence="3 4">CBS 223.65</strain>
    </source>
</reference>
<dbReference type="OrthoDB" id="62830at2759"/>
<dbReference type="RefSeq" id="XP_012200248.1">
    <property type="nucleotide sequence ID" value="XM_012344858.1"/>
</dbReference>